<feature type="transmembrane region" description="Helical" evidence="5">
    <location>
        <begin position="273"/>
        <end position="292"/>
    </location>
</feature>
<dbReference type="InterPro" id="IPR005829">
    <property type="entry name" value="Sugar_transporter_CS"/>
</dbReference>
<dbReference type="PROSITE" id="PS00216">
    <property type="entry name" value="SUGAR_TRANSPORT_1"/>
    <property type="match status" value="1"/>
</dbReference>
<evidence type="ECO:0000313" key="8">
    <source>
        <dbReference type="Proteomes" id="UP000037210"/>
    </source>
</evidence>
<dbReference type="PROSITE" id="PS50850">
    <property type="entry name" value="MFS"/>
    <property type="match status" value="1"/>
</dbReference>
<feature type="transmembrane region" description="Helical" evidence="5">
    <location>
        <begin position="56"/>
        <end position="76"/>
    </location>
</feature>
<dbReference type="Gene3D" id="1.20.1250.20">
    <property type="entry name" value="MFS general substrate transporter like domains"/>
    <property type="match status" value="2"/>
</dbReference>
<feature type="domain" description="Major facilitator superfamily (MFS) profile" evidence="6">
    <location>
        <begin position="17"/>
        <end position="428"/>
    </location>
</feature>
<feature type="transmembrane region" description="Helical" evidence="5">
    <location>
        <begin position="236"/>
        <end position="261"/>
    </location>
</feature>
<dbReference type="PANTHER" id="PTHR23518">
    <property type="entry name" value="C-METHYLTRANSFERASE"/>
    <property type="match status" value="1"/>
</dbReference>
<evidence type="ECO:0000256" key="3">
    <source>
        <dbReference type="ARBA" id="ARBA00022989"/>
    </source>
</evidence>
<feature type="transmembrane region" description="Helical" evidence="5">
    <location>
        <begin position="88"/>
        <end position="106"/>
    </location>
</feature>
<organism evidence="7 8">
    <name type="scientific">miscellaneous Crenarchaeota group-15 archaeon DG-45</name>
    <dbReference type="NCBI Taxonomy" id="1685127"/>
    <lineage>
        <taxon>Archaea</taxon>
        <taxon>Candidatus Bathyarchaeota</taxon>
        <taxon>MCG-15</taxon>
    </lineage>
</organism>
<proteinExistence type="predicted"/>
<dbReference type="EMBL" id="LFWZ01000026">
    <property type="protein sequence ID" value="KON30625.1"/>
    <property type="molecule type" value="Genomic_DNA"/>
</dbReference>
<dbReference type="Pfam" id="PF07690">
    <property type="entry name" value="MFS_1"/>
    <property type="match status" value="1"/>
</dbReference>
<comment type="subcellular location">
    <subcellularLocation>
        <location evidence="1">Membrane</location>
        <topology evidence="1">Multi-pass membrane protein</topology>
    </subcellularLocation>
</comment>
<dbReference type="InterPro" id="IPR011701">
    <property type="entry name" value="MFS"/>
</dbReference>
<dbReference type="AlphaFoldDB" id="A0A0M0BQH8"/>
<evidence type="ECO:0000256" key="5">
    <source>
        <dbReference type="SAM" id="Phobius"/>
    </source>
</evidence>
<evidence type="ECO:0000256" key="1">
    <source>
        <dbReference type="ARBA" id="ARBA00004141"/>
    </source>
</evidence>
<dbReference type="GO" id="GO:0016020">
    <property type="term" value="C:membrane"/>
    <property type="evidence" value="ECO:0007669"/>
    <property type="project" value="UniProtKB-SubCell"/>
</dbReference>
<dbReference type="InterPro" id="IPR020846">
    <property type="entry name" value="MFS_dom"/>
</dbReference>
<feature type="transmembrane region" description="Helical" evidence="5">
    <location>
        <begin position="21"/>
        <end position="44"/>
    </location>
</feature>
<evidence type="ECO:0000256" key="2">
    <source>
        <dbReference type="ARBA" id="ARBA00022692"/>
    </source>
</evidence>
<keyword evidence="3 5" id="KW-1133">Transmembrane helix</keyword>
<feature type="transmembrane region" description="Helical" evidence="5">
    <location>
        <begin position="403"/>
        <end position="424"/>
    </location>
</feature>
<protein>
    <recommendedName>
        <fullName evidence="6">Major facilitator superfamily (MFS) profile domain-containing protein</fullName>
    </recommendedName>
</protein>
<dbReference type="GO" id="GO:0022857">
    <property type="term" value="F:transmembrane transporter activity"/>
    <property type="evidence" value="ECO:0007669"/>
    <property type="project" value="InterPro"/>
</dbReference>
<dbReference type="CDD" id="cd17325">
    <property type="entry name" value="MFS_MdtG_SLC18_like"/>
    <property type="match status" value="1"/>
</dbReference>
<name>A0A0M0BQH8_9ARCH</name>
<keyword evidence="4 5" id="KW-0472">Membrane</keyword>
<reference evidence="7 8" key="1">
    <citation type="submission" date="2015-06" db="EMBL/GenBank/DDBJ databases">
        <title>New insights into the roles of widespread benthic archaea in carbon and nitrogen cycling.</title>
        <authorList>
            <person name="Lazar C.S."/>
            <person name="Baker B.J."/>
            <person name="Seitz K.W."/>
            <person name="Hyde A.S."/>
            <person name="Dick G.J."/>
            <person name="Hinrichs K.-U."/>
            <person name="Teske A.P."/>
        </authorList>
    </citation>
    <scope>NUCLEOTIDE SEQUENCE [LARGE SCALE GENOMIC DNA]</scope>
    <source>
        <strain evidence="7">DG-45</strain>
    </source>
</reference>
<evidence type="ECO:0000256" key="4">
    <source>
        <dbReference type="ARBA" id="ARBA00023136"/>
    </source>
</evidence>
<keyword evidence="2 5" id="KW-0812">Transmembrane</keyword>
<gene>
    <name evidence="7" type="ORF">AC482_03420</name>
</gene>
<comment type="caution">
    <text evidence="7">The sequence shown here is derived from an EMBL/GenBank/DDBJ whole genome shotgun (WGS) entry which is preliminary data.</text>
</comment>
<evidence type="ECO:0000313" key="7">
    <source>
        <dbReference type="EMBL" id="KON30625.1"/>
    </source>
</evidence>
<dbReference type="InterPro" id="IPR036259">
    <property type="entry name" value="MFS_trans_sf"/>
</dbReference>
<accession>A0A0M0BQH8</accession>
<sequence>MATSRRRTRTLAEAKRSLWRGNLGVMMISSGLWRIGGRMTWPFWPLYVLHLGGTYWHVGIIAAVSSLFSLIPVLLGGYLADAVGRKKMIWLMSVLMAADTFIYILAPTWTWLLVVRSLDAVFQGLRQPAFNALLADSTDEETRAMSYGLWQAVPPAFGFFSPYIIGVAMDRYGILRAQRWAYVVLMITSGASALMRFRFLTETLPPESRARASALSVIRSTLGDFRETARSVSRQVWLLVLMGGLIQLGASGGTIFMVTYATEDVIGLSAAEWGLINTASMIVGMAVSIPFAKMADRYGRLRPVLASLSLTPLAILGFAYGGGFAQAFASYVALTALGSMGGVASQALLIDYSPRAHRGRINALTGVIGAMQSFNLQEGGGSSVISAAGSVTGGFLYGDVSYASPLLLMAGTVGAAAAIGFAFVREPEQREV</sequence>
<dbReference type="PANTHER" id="PTHR23518:SF2">
    <property type="entry name" value="MAJOR FACILITATOR SUPERFAMILY TRANSPORTER"/>
    <property type="match status" value="1"/>
</dbReference>
<feature type="transmembrane region" description="Helical" evidence="5">
    <location>
        <begin position="304"/>
        <end position="322"/>
    </location>
</feature>
<dbReference type="SUPFAM" id="SSF103473">
    <property type="entry name" value="MFS general substrate transporter"/>
    <property type="match status" value="1"/>
</dbReference>
<evidence type="ECO:0000259" key="6">
    <source>
        <dbReference type="PROSITE" id="PS50850"/>
    </source>
</evidence>
<dbReference type="Proteomes" id="UP000037210">
    <property type="component" value="Unassembled WGS sequence"/>
</dbReference>